<dbReference type="Proteomes" id="UP000001194">
    <property type="component" value="Unassembled WGS sequence"/>
</dbReference>
<evidence type="ECO:0000256" key="3">
    <source>
        <dbReference type="ARBA" id="ARBA00010790"/>
    </source>
</evidence>
<feature type="binding site" evidence="16">
    <location>
        <position position="261"/>
    </location>
    <ligand>
        <name>FAD</name>
        <dbReference type="ChEBI" id="CHEBI:57692"/>
    </ligand>
</feature>
<dbReference type="InterPro" id="IPR007867">
    <property type="entry name" value="GMC_OxRtase_C"/>
</dbReference>
<keyword evidence="17" id="KW-0732">Signal</keyword>
<dbReference type="Gene3D" id="3.30.560.10">
    <property type="entry name" value="Glucose Oxidase, domain 3"/>
    <property type="match status" value="1"/>
</dbReference>
<dbReference type="GeneID" id="6078315"/>
<feature type="chain" id="PRO_5002747204" description="pyranose dehydrogenase (acceptor)" evidence="17">
    <location>
        <begin position="20"/>
        <end position="636"/>
    </location>
</feature>
<dbReference type="HOGENOM" id="CLU_002865_6_3_1"/>
<evidence type="ECO:0000313" key="20">
    <source>
        <dbReference type="Proteomes" id="UP000001194"/>
    </source>
</evidence>
<dbReference type="GO" id="GO:0050660">
    <property type="term" value="F:flavin adenine dinucleotide binding"/>
    <property type="evidence" value="ECO:0007669"/>
    <property type="project" value="InterPro"/>
</dbReference>
<evidence type="ECO:0000256" key="8">
    <source>
        <dbReference type="ARBA" id="ARBA00022827"/>
    </source>
</evidence>
<comment type="similarity">
    <text evidence="3">Belongs to the GMC oxidoreductase family.</text>
</comment>
<evidence type="ECO:0000256" key="7">
    <source>
        <dbReference type="ARBA" id="ARBA00022630"/>
    </source>
</evidence>
<sequence length="636" mass="68967">MRTFNNLVLAVSWATASLGALYTEPSQLPHLTYDYVIVGAGTAGNVIASRLSENSLYSILVLEAGISAEDDLATIVPLLIPTLPPNSPHDWNYTITPQSGLDGRAFPYRRGRLLGGSSTINFMIHQYGSSEDFDKIAEITNDVGWKWDSLKQHIEKHEKIVPPADGHNTSSQYVPAIHSTNGIMPVSLAGRSQSIDARVIATTKEMPHDFPFNKDMGGGDVLGLGWIQSSIGGGKRSSSATSYLAAAINRPNVHVLINAQVTKLLHTGSLSAVPSFRAVQFARKPGAPQTVVKARKEIILSAGSIGTPQILLLSGIGPKAELQALNIPVVVDNPSVGQNLSDHIWVPNNYKVRDEDSLDDFFRDPLRFSSAMKEWHARKTGIFAGGITNNLGFFRLPSNASIFSTTRDPASGLNSAHWEMVVANFYLNYKPGVVEPVNGSYMTIQSALISSTSRGAVKLISADPFAHPLINPNYLTTPFDIFTMREAVKATKRFVSADAWRDYIESPVGGVVGTEDADIDAYVRDQALSMLHATGTASISPKGASWGVVEPDLKVKGVDGVRIVDASILPFPPSAHTQGPVYLIAERASQLIVGENLQAELDFHFRTDWVVELQAFLSSSAARMYRFCQDIPIMSN</sequence>
<evidence type="ECO:0000259" key="18">
    <source>
        <dbReference type="PROSITE" id="PS00624"/>
    </source>
</evidence>
<reference evidence="19 20" key="1">
    <citation type="journal article" date="2008" name="Nature">
        <title>The genome of Laccaria bicolor provides insights into mycorrhizal symbiosis.</title>
        <authorList>
            <person name="Martin F."/>
            <person name="Aerts A."/>
            <person name="Ahren D."/>
            <person name="Brun A."/>
            <person name="Danchin E.G.J."/>
            <person name="Duchaussoy F."/>
            <person name="Gibon J."/>
            <person name="Kohler A."/>
            <person name="Lindquist E."/>
            <person name="Pereda V."/>
            <person name="Salamov A."/>
            <person name="Shapiro H.J."/>
            <person name="Wuyts J."/>
            <person name="Blaudez D."/>
            <person name="Buee M."/>
            <person name="Brokstein P."/>
            <person name="Canbaeck B."/>
            <person name="Cohen D."/>
            <person name="Courty P.E."/>
            <person name="Coutinho P.M."/>
            <person name="Delaruelle C."/>
            <person name="Detter J.C."/>
            <person name="Deveau A."/>
            <person name="DiFazio S."/>
            <person name="Duplessis S."/>
            <person name="Fraissinet-Tachet L."/>
            <person name="Lucic E."/>
            <person name="Frey-Klett P."/>
            <person name="Fourrey C."/>
            <person name="Feussner I."/>
            <person name="Gay G."/>
            <person name="Grimwood J."/>
            <person name="Hoegger P.J."/>
            <person name="Jain P."/>
            <person name="Kilaru S."/>
            <person name="Labbe J."/>
            <person name="Lin Y.C."/>
            <person name="Legue V."/>
            <person name="Le Tacon F."/>
            <person name="Marmeisse R."/>
            <person name="Melayah D."/>
            <person name="Montanini B."/>
            <person name="Muratet M."/>
            <person name="Nehls U."/>
            <person name="Niculita-Hirzel H."/>
            <person name="Oudot-Le Secq M.P."/>
            <person name="Peter M."/>
            <person name="Quesneville H."/>
            <person name="Rajashekar B."/>
            <person name="Reich M."/>
            <person name="Rouhier N."/>
            <person name="Schmutz J."/>
            <person name="Yin T."/>
            <person name="Chalot M."/>
            <person name="Henrissat B."/>
            <person name="Kuees U."/>
            <person name="Lucas S."/>
            <person name="Van de Peer Y."/>
            <person name="Podila G.K."/>
            <person name="Polle A."/>
            <person name="Pukkila P.J."/>
            <person name="Richardson P.M."/>
            <person name="Rouze P."/>
            <person name="Sanders I.R."/>
            <person name="Stajich J.E."/>
            <person name="Tunlid A."/>
            <person name="Tuskan G."/>
            <person name="Grigoriev I.V."/>
        </authorList>
    </citation>
    <scope>NUCLEOTIDE SEQUENCE [LARGE SCALE GENOMIC DNA]</scope>
    <source>
        <strain evidence="20">S238N-H82 / ATCC MYA-4686</strain>
    </source>
</reference>
<dbReference type="EMBL" id="DS547107">
    <property type="protein sequence ID" value="EDR06631.1"/>
    <property type="molecule type" value="Genomic_DNA"/>
</dbReference>
<comment type="catalytic activity">
    <reaction evidence="12">
        <text>pyranose + acceptor = pyranos-3-ulose + reduced acceptor.</text>
        <dbReference type="EC" id="1.1.99.29"/>
    </reaction>
</comment>
<dbReference type="GO" id="GO:0033718">
    <property type="term" value="F:pyranose dehydrogenase (acceptor) activity"/>
    <property type="evidence" value="ECO:0007669"/>
    <property type="project" value="UniProtKB-EC"/>
</dbReference>
<keyword evidence="20" id="KW-1185">Reference proteome</keyword>
<comment type="catalytic activity">
    <reaction evidence="11">
        <text>pyranose + acceptor = pyranos-2,3-diulose + reduced acceptor.</text>
        <dbReference type="EC" id="1.1.99.29"/>
    </reaction>
</comment>
<dbReference type="AlphaFoldDB" id="B0DEZ0"/>
<dbReference type="InterPro" id="IPR000172">
    <property type="entry name" value="GMC_OxRdtase_N"/>
</dbReference>
<dbReference type="PANTHER" id="PTHR11552:SF147">
    <property type="entry name" value="CHOLINE DEHYDROGENASE, MITOCHONDRIAL"/>
    <property type="match status" value="1"/>
</dbReference>
<comment type="subcellular location">
    <subcellularLocation>
        <location evidence="2">Secreted</location>
    </subcellularLocation>
</comment>
<dbReference type="PANTHER" id="PTHR11552">
    <property type="entry name" value="GLUCOSE-METHANOL-CHOLINE GMC OXIDOREDUCTASE"/>
    <property type="match status" value="1"/>
</dbReference>
<dbReference type="Gene3D" id="3.50.50.60">
    <property type="entry name" value="FAD/NAD(P)-binding domain"/>
    <property type="match status" value="1"/>
</dbReference>
<comment type="cofactor">
    <cofactor evidence="1 16">
        <name>FAD</name>
        <dbReference type="ChEBI" id="CHEBI:57692"/>
    </cofactor>
</comment>
<feature type="active site" description="Proton donor" evidence="15">
    <location>
        <position position="532"/>
    </location>
</feature>
<evidence type="ECO:0000256" key="11">
    <source>
        <dbReference type="ARBA" id="ARBA00034010"/>
    </source>
</evidence>
<dbReference type="STRING" id="486041.B0DEZ0"/>
<dbReference type="SUPFAM" id="SSF51905">
    <property type="entry name" value="FAD/NAD(P)-binding domain"/>
    <property type="match status" value="1"/>
</dbReference>
<dbReference type="EC" id="1.1.99.29" evidence="5"/>
<evidence type="ECO:0000256" key="2">
    <source>
        <dbReference type="ARBA" id="ARBA00004613"/>
    </source>
</evidence>
<dbReference type="InterPro" id="IPR012132">
    <property type="entry name" value="GMC_OxRdtase"/>
</dbReference>
<dbReference type="PIRSF" id="PIRSF000137">
    <property type="entry name" value="Alcohol_oxidase"/>
    <property type="match status" value="1"/>
</dbReference>
<comment type="subunit">
    <text evidence="4">Monomer.</text>
</comment>
<dbReference type="SUPFAM" id="SSF54373">
    <property type="entry name" value="FAD-linked reductases, C-terminal domain"/>
    <property type="match status" value="1"/>
</dbReference>
<evidence type="ECO:0000256" key="16">
    <source>
        <dbReference type="PIRSR" id="PIRSR000137-2"/>
    </source>
</evidence>
<keyword evidence="7" id="KW-0285">Flavoprotein</keyword>
<comment type="function">
    <text evidence="9">Catalyzes the single-oxidation or sequential double oxidation reaction of carbohydrates primarily at carbon-2 and/or carbon-3 with the concomitant reduction of the flavin. The enzyme exhibits a broad sugar substrate specificity, oxidizing different aldopyranoses to the corresponding C-1, C-2, C-3 or C-1,2, C-2,3 and C-3,4 (di)dehydro sugars with substrate-specific regioselectivity. Accepts only a narrow range of electron acceptors such as substituted benzoquinones and complexed metal ions and reacts extremely slowly with O(2) as acceptor. May play a role in the natural recycling of plant matter by oxidizing all major monosaccharides in lignocellulose and by reducing quinone compounds or reactive radical species generated during lignin depolymerization.</text>
</comment>
<comment type="catalytic activity">
    <reaction evidence="13">
        <text>a pyranoside + acceptor = a pyranosid-3-ulose + reduced acceptor.</text>
        <dbReference type="EC" id="1.1.99.29"/>
    </reaction>
</comment>
<evidence type="ECO:0000256" key="12">
    <source>
        <dbReference type="ARBA" id="ARBA00034029"/>
    </source>
</evidence>
<name>B0DEZ0_LACBS</name>
<dbReference type="Pfam" id="PF05199">
    <property type="entry name" value="GMC_oxred_C"/>
    <property type="match status" value="1"/>
</dbReference>
<dbReference type="RefSeq" id="XP_001882478.1">
    <property type="nucleotide sequence ID" value="XM_001882443.1"/>
</dbReference>
<feature type="signal peptide" evidence="17">
    <location>
        <begin position="1"/>
        <end position="19"/>
    </location>
</feature>
<keyword evidence="8 16" id="KW-0274">FAD</keyword>
<dbReference type="GO" id="GO:0005576">
    <property type="term" value="C:extracellular region"/>
    <property type="evidence" value="ECO:0007669"/>
    <property type="project" value="UniProtKB-SubCell"/>
</dbReference>
<evidence type="ECO:0000256" key="6">
    <source>
        <dbReference type="ARBA" id="ARBA00022525"/>
    </source>
</evidence>
<evidence type="ECO:0000256" key="9">
    <source>
        <dbReference type="ARBA" id="ARBA00024699"/>
    </source>
</evidence>
<dbReference type="InterPro" id="IPR036188">
    <property type="entry name" value="FAD/NAD-bd_sf"/>
</dbReference>
<feature type="active site" description="Proton acceptor" evidence="15">
    <location>
        <position position="576"/>
    </location>
</feature>
<dbReference type="Pfam" id="PF00732">
    <property type="entry name" value="GMC_oxred_N"/>
    <property type="match status" value="1"/>
</dbReference>
<keyword evidence="6" id="KW-0964">Secreted</keyword>
<dbReference type="PROSITE" id="PS00624">
    <property type="entry name" value="GMC_OXRED_2"/>
    <property type="match status" value="1"/>
</dbReference>
<comment type="catalytic activity">
    <reaction evidence="10">
        <text>pyranose + acceptor = pyranos-2-ulose + reduced acceptor.</text>
        <dbReference type="EC" id="1.1.99.29"/>
    </reaction>
</comment>
<accession>B0DEZ0</accession>
<dbReference type="KEGG" id="lbc:LACBIDRAFT_299608"/>
<evidence type="ECO:0000256" key="15">
    <source>
        <dbReference type="PIRSR" id="PIRSR000137-1"/>
    </source>
</evidence>
<evidence type="ECO:0000313" key="19">
    <source>
        <dbReference type="EMBL" id="EDR06631.1"/>
    </source>
</evidence>
<evidence type="ECO:0000256" key="14">
    <source>
        <dbReference type="ARBA" id="ARBA00034059"/>
    </source>
</evidence>
<protein>
    <recommendedName>
        <fullName evidence="5">pyranose dehydrogenase (acceptor)</fullName>
        <ecNumber evidence="5">1.1.99.29</ecNumber>
    </recommendedName>
</protein>
<dbReference type="OrthoDB" id="269227at2759"/>
<gene>
    <name evidence="19" type="ORF">LACBIDRAFT_299608</name>
</gene>
<feature type="domain" description="Glucose-methanol-choline oxidoreductase N-terminal" evidence="18">
    <location>
        <begin position="303"/>
        <end position="317"/>
    </location>
</feature>
<dbReference type="InParanoid" id="B0DEZ0"/>
<evidence type="ECO:0000256" key="1">
    <source>
        <dbReference type="ARBA" id="ARBA00001974"/>
    </source>
</evidence>
<evidence type="ECO:0000256" key="10">
    <source>
        <dbReference type="ARBA" id="ARBA00033986"/>
    </source>
</evidence>
<proteinExistence type="inferred from homology"/>
<evidence type="ECO:0000256" key="17">
    <source>
        <dbReference type="SAM" id="SignalP"/>
    </source>
</evidence>
<evidence type="ECO:0000256" key="13">
    <source>
        <dbReference type="ARBA" id="ARBA00034050"/>
    </source>
</evidence>
<evidence type="ECO:0000256" key="5">
    <source>
        <dbReference type="ARBA" id="ARBA00013177"/>
    </source>
</evidence>
<organism evidence="20">
    <name type="scientific">Laccaria bicolor (strain S238N-H82 / ATCC MYA-4686)</name>
    <name type="common">Bicoloured deceiver</name>
    <name type="synonym">Laccaria laccata var. bicolor</name>
    <dbReference type="NCBI Taxonomy" id="486041"/>
    <lineage>
        <taxon>Eukaryota</taxon>
        <taxon>Fungi</taxon>
        <taxon>Dikarya</taxon>
        <taxon>Basidiomycota</taxon>
        <taxon>Agaricomycotina</taxon>
        <taxon>Agaricomycetes</taxon>
        <taxon>Agaricomycetidae</taxon>
        <taxon>Agaricales</taxon>
        <taxon>Agaricineae</taxon>
        <taxon>Hydnangiaceae</taxon>
        <taxon>Laccaria</taxon>
    </lineage>
</organism>
<evidence type="ECO:0000256" key="4">
    <source>
        <dbReference type="ARBA" id="ARBA00011245"/>
    </source>
</evidence>
<comment type="catalytic activity">
    <reaction evidence="14">
        <text>a pyranoside + acceptor = a pyranosid-3,4-diulose + reduced acceptor.</text>
        <dbReference type="EC" id="1.1.99.29"/>
    </reaction>
</comment>